<dbReference type="SMART" id="SM00487">
    <property type="entry name" value="DEXDc"/>
    <property type="match status" value="1"/>
</dbReference>
<evidence type="ECO:0000256" key="3">
    <source>
        <dbReference type="ARBA" id="ARBA00022840"/>
    </source>
</evidence>
<dbReference type="CDD" id="cd18793">
    <property type="entry name" value="SF2_C_SNF"/>
    <property type="match status" value="1"/>
</dbReference>
<dbReference type="GeneID" id="37046682"/>
<dbReference type="InterPro" id="IPR049730">
    <property type="entry name" value="SNF2/RAD54-like_C"/>
</dbReference>
<evidence type="ECO:0000313" key="7">
    <source>
        <dbReference type="Proteomes" id="UP000245768"/>
    </source>
</evidence>
<name>A0A316YPN2_9BASI</name>
<dbReference type="Pfam" id="PF00176">
    <property type="entry name" value="SNF2-rel_dom"/>
    <property type="match status" value="1"/>
</dbReference>
<dbReference type="InterPro" id="IPR001650">
    <property type="entry name" value="Helicase_C-like"/>
</dbReference>
<dbReference type="InParanoid" id="A0A316YPN2"/>
<dbReference type="InterPro" id="IPR000330">
    <property type="entry name" value="SNF2_N"/>
</dbReference>
<dbReference type="PANTHER" id="PTHR45626">
    <property type="entry name" value="TRANSCRIPTION TERMINATION FACTOR 2-RELATED"/>
    <property type="match status" value="1"/>
</dbReference>
<feature type="compositionally biased region" description="Low complexity" evidence="4">
    <location>
        <begin position="865"/>
        <end position="883"/>
    </location>
</feature>
<evidence type="ECO:0000256" key="2">
    <source>
        <dbReference type="ARBA" id="ARBA00022801"/>
    </source>
</evidence>
<evidence type="ECO:0000313" key="6">
    <source>
        <dbReference type="EMBL" id="PWN91239.1"/>
    </source>
</evidence>
<dbReference type="SMART" id="SM00490">
    <property type="entry name" value="HELICc"/>
    <property type="match status" value="1"/>
</dbReference>
<reference evidence="6 7" key="1">
    <citation type="journal article" date="2018" name="Mol. Biol. Evol.">
        <title>Broad Genomic Sampling Reveals a Smut Pathogenic Ancestry of the Fungal Clade Ustilaginomycotina.</title>
        <authorList>
            <person name="Kijpornyongpan T."/>
            <person name="Mondo S.J."/>
            <person name="Barry K."/>
            <person name="Sandor L."/>
            <person name="Lee J."/>
            <person name="Lipzen A."/>
            <person name="Pangilinan J."/>
            <person name="LaButti K."/>
            <person name="Hainaut M."/>
            <person name="Henrissat B."/>
            <person name="Grigoriev I.V."/>
            <person name="Spatafora J.W."/>
            <person name="Aime M.C."/>
        </authorList>
    </citation>
    <scope>NUCLEOTIDE SEQUENCE [LARGE SCALE GENOMIC DNA]</scope>
    <source>
        <strain evidence="6 7">MCA 4198</strain>
    </source>
</reference>
<proteinExistence type="predicted"/>
<dbReference type="InterPro" id="IPR027417">
    <property type="entry name" value="P-loop_NTPase"/>
</dbReference>
<dbReference type="STRING" id="215250.A0A316YPN2"/>
<feature type="region of interest" description="Disordered" evidence="4">
    <location>
        <begin position="840"/>
        <end position="890"/>
    </location>
</feature>
<dbReference type="Proteomes" id="UP000245768">
    <property type="component" value="Unassembled WGS sequence"/>
</dbReference>
<dbReference type="PANTHER" id="PTHR45626:SF51">
    <property type="entry name" value="SNF2-RELATED DOMAIN-CONTAINING PROTEIN"/>
    <property type="match status" value="1"/>
</dbReference>
<dbReference type="GO" id="GO:0016787">
    <property type="term" value="F:hydrolase activity"/>
    <property type="evidence" value="ECO:0007669"/>
    <property type="project" value="UniProtKB-KW"/>
</dbReference>
<accession>A0A316YPN2</accession>
<dbReference type="RefSeq" id="XP_025378437.1">
    <property type="nucleotide sequence ID" value="XM_025524766.1"/>
</dbReference>
<dbReference type="SUPFAM" id="SSF52540">
    <property type="entry name" value="P-loop containing nucleoside triphosphate hydrolases"/>
    <property type="match status" value="2"/>
</dbReference>
<feature type="region of interest" description="Disordered" evidence="4">
    <location>
        <begin position="1169"/>
        <end position="1347"/>
    </location>
</feature>
<dbReference type="InterPro" id="IPR014001">
    <property type="entry name" value="Helicase_ATP-bd"/>
</dbReference>
<keyword evidence="3" id="KW-0067">ATP-binding</keyword>
<keyword evidence="7" id="KW-1185">Reference proteome</keyword>
<dbReference type="GO" id="GO:0006281">
    <property type="term" value="P:DNA repair"/>
    <property type="evidence" value="ECO:0007669"/>
    <property type="project" value="TreeGrafter"/>
</dbReference>
<evidence type="ECO:0000256" key="1">
    <source>
        <dbReference type="ARBA" id="ARBA00022741"/>
    </source>
</evidence>
<feature type="compositionally biased region" description="Basic and acidic residues" evidence="4">
    <location>
        <begin position="520"/>
        <end position="535"/>
    </location>
</feature>
<gene>
    <name evidence="6" type="ORF">FA10DRAFT_299868</name>
</gene>
<dbReference type="Gene3D" id="3.40.50.300">
    <property type="entry name" value="P-loop containing nucleotide triphosphate hydrolases"/>
    <property type="match status" value="2"/>
</dbReference>
<keyword evidence="2" id="KW-0378">Hydrolase</keyword>
<evidence type="ECO:0000259" key="5">
    <source>
        <dbReference type="PROSITE" id="PS51194"/>
    </source>
</evidence>
<dbReference type="OrthoDB" id="2801544at2759"/>
<sequence length="1347" mass="150826">MGQHDRLFVSVGCVEVRQDEALARLVSQDLVRLVKSSANDGCAMMELAIGVRPTSELRKDLLKFLDEVRVREDSGKWRYLVRDTMAGHTLQGIYRALPSPPSHGVDAPPGLVSQLFTYQMHALARMLQREQALQPLQDPWPVQLLCGDGTRLYVDPHTLTVKLESDVDPVTDIRGGILSEEMGVGKTIECICLFLLTRGTLPNVSDNEEGMASAVTSQVALKWPHKDCHGDDPAPENDGELEALPNYSKEIETMEKVMRQYVKSHKKPPTVVSPSPEAAKVELPKLSDICTHRVRATGQPFSGEQFEDQPEVQFQLRLLQKRLIDATPFFHLWPPRPTRSYRVEIPRKPLRIYLSPATLVLVPGTLLLQWEEEFHKHMEPGSLRILSLPRVSSPLPSAVDLANRYDVILLSHARFGRENEEGVLDYKWPIVPRACQCPFIGATRIRDCRCPPPPDLGPATGTSPLLQCKFKRIVVDEGHVAAGNSAMVRLAARIRAECRWIVSGTPTETLVGSTLFRQGQGKEESEQRQGDVERPKRLDWPMLSVSKSEKRDLDRLDALVCSFLGLPLDGHEGRRDWSTHVSQPLLRSGWGASTRLHRILSHVMVRNRAEDVERDYPLPPLEEKVEHLRFTAIERMTFNILQALILLNAVWSQREDDDYFFHAKNRKYLATIMENLSLSCFHFSGPDMAQQAWDALAHARKMLSKTGRWKQADRSAANLAIRHLRKATGSKEWLYRSNDVTFETVNLPENVAKAWFRGNWVPKTQKPMMSAEELMAMQRAAVTVTQEARQKVQQTTVEVGLDNKEGVEPDGHDLDDEELVEELITRGVRDRREYWNRMDRENKKRDSSANGTTMTSLPANEAAKKASSSTSTGRRAAHSSSRATSKKRNAEKDLLTSMMESGSTQTLLPRDSSLGKVQLTATSSTKLRRVLEFVEAVPGDEKAIIFSNLDNVLYEVSTALEIARFPHFIYASGTNQAQRNEAVTAFTSKQTYARFMLMKINVGGRGLDLSCANHAIFLEPIIDRALRVQALKRTWRTGQTRPVKVLTLVMQGTFEEEVLRLRLEDASSTSSSVAGGVGNVAKMSDDPSMRAVVSNPKFVEAEDGEEEEEDIRDAELRLLEEEEESLGGRRRLRADAIREALEKKAGMEHGAPTPLEKGRRLKKPIYLFSSAPSAPTTSKSTPSPPLRMKRMPQAKKESLSPPNMEDVRKEVHSHSSSERDESLDAVERRSFDIDASLLPPTPPITPDDVPGAPLRRPAVRFVPKSEVSGADAGKLDERPLLRHKGGGGGILRNASPTPLKRLTRSAHEEATTMHDGLTPPKRQRPEVDGVNDEDGDIAKKRKKVTFV</sequence>
<feature type="domain" description="Helicase C-terminal" evidence="5">
    <location>
        <begin position="926"/>
        <end position="1084"/>
    </location>
</feature>
<keyword evidence="1" id="KW-0547">Nucleotide-binding</keyword>
<dbReference type="GO" id="GO:0005634">
    <property type="term" value="C:nucleus"/>
    <property type="evidence" value="ECO:0007669"/>
    <property type="project" value="TreeGrafter"/>
</dbReference>
<feature type="compositionally biased region" description="Low complexity" evidence="4">
    <location>
        <begin position="1169"/>
        <end position="1181"/>
    </location>
</feature>
<evidence type="ECO:0000256" key="4">
    <source>
        <dbReference type="SAM" id="MobiDB-lite"/>
    </source>
</evidence>
<dbReference type="GO" id="GO:0005524">
    <property type="term" value="F:ATP binding"/>
    <property type="evidence" value="ECO:0007669"/>
    <property type="project" value="UniProtKB-KW"/>
</dbReference>
<dbReference type="PROSITE" id="PS51194">
    <property type="entry name" value="HELICASE_CTER"/>
    <property type="match status" value="1"/>
</dbReference>
<feature type="compositionally biased region" description="Polar residues" evidence="4">
    <location>
        <begin position="848"/>
        <end position="858"/>
    </location>
</feature>
<dbReference type="EMBL" id="KZ819635">
    <property type="protein sequence ID" value="PWN91239.1"/>
    <property type="molecule type" value="Genomic_DNA"/>
</dbReference>
<protein>
    <recommendedName>
        <fullName evidence="5">Helicase C-terminal domain-containing protein</fullName>
    </recommendedName>
</protein>
<dbReference type="InterPro" id="IPR050628">
    <property type="entry name" value="SNF2_RAD54_helicase_TF"/>
</dbReference>
<dbReference type="Pfam" id="PF00271">
    <property type="entry name" value="Helicase_C"/>
    <property type="match status" value="1"/>
</dbReference>
<feature type="compositionally biased region" description="Basic and acidic residues" evidence="4">
    <location>
        <begin position="1205"/>
        <end position="1232"/>
    </location>
</feature>
<organism evidence="6 7">
    <name type="scientific">Acaromyces ingoldii</name>
    <dbReference type="NCBI Taxonomy" id="215250"/>
    <lineage>
        <taxon>Eukaryota</taxon>
        <taxon>Fungi</taxon>
        <taxon>Dikarya</taxon>
        <taxon>Basidiomycota</taxon>
        <taxon>Ustilaginomycotina</taxon>
        <taxon>Exobasidiomycetes</taxon>
        <taxon>Exobasidiales</taxon>
        <taxon>Cryptobasidiaceae</taxon>
        <taxon>Acaromyces</taxon>
    </lineage>
</organism>
<feature type="region of interest" description="Disordered" evidence="4">
    <location>
        <begin position="515"/>
        <end position="535"/>
    </location>
</feature>
<dbReference type="GO" id="GO:0008094">
    <property type="term" value="F:ATP-dependent activity, acting on DNA"/>
    <property type="evidence" value="ECO:0007669"/>
    <property type="project" value="TreeGrafter"/>
</dbReference>